<name>Q82T95_NITEU</name>
<organism evidence="3 4">
    <name type="scientific">Nitrosomonas europaea (strain ATCC 19718 / CIP 103999 / KCTC 2705 / NBRC 14298)</name>
    <dbReference type="NCBI Taxonomy" id="228410"/>
    <lineage>
        <taxon>Bacteria</taxon>
        <taxon>Pseudomonadati</taxon>
        <taxon>Pseudomonadota</taxon>
        <taxon>Betaproteobacteria</taxon>
        <taxon>Nitrosomonadales</taxon>
        <taxon>Nitrosomonadaceae</taxon>
        <taxon>Nitrosomonas</taxon>
    </lineage>
</organism>
<dbReference type="STRING" id="228410.NE2017"/>
<evidence type="ECO:0000313" key="3">
    <source>
        <dbReference type="EMBL" id="CAD85928.1"/>
    </source>
</evidence>
<gene>
    <name evidence="3" type="ordered locus">NE2017</name>
</gene>
<dbReference type="Pfam" id="PF01522">
    <property type="entry name" value="Polysacc_deac_1"/>
    <property type="match status" value="1"/>
</dbReference>
<dbReference type="RefSeq" id="WP_011112538.1">
    <property type="nucleotide sequence ID" value="NC_004757.1"/>
</dbReference>
<dbReference type="Gene3D" id="3.20.20.370">
    <property type="entry name" value="Glycoside hydrolase/deacetylase"/>
    <property type="match status" value="1"/>
</dbReference>
<feature type="compositionally biased region" description="Basic and acidic residues" evidence="1">
    <location>
        <begin position="198"/>
        <end position="207"/>
    </location>
</feature>
<dbReference type="KEGG" id="neu:NE2017"/>
<dbReference type="GeneID" id="87105159"/>
<feature type="compositionally biased region" description="Basic residues" evidence="1">
    <location>
        <begin position="182"/>
        <end position="194"/>
    </location>
</feature>
<evidence type="ECO:0000259" key="2">
    <source>
        <dbReference type="Pfam" id="PF01522"/>
    </source>
</evidence>
<feature type="domain" description="NodB homology" evidence="2">
    <location>
        <begin position="71"/>
        <end position="113"/>
    </location>
</feature>
<dbReference type="AlphaFoldDB" id="Q82T95"/>
<sequence>MLIKTAFQLFSPASDRGKLSILIFHRALSAPDPLFSEESDAVRFNLIMSWVVQQFDVLPLDEAIRLLQASKLPARAMAVTFNDDYADNYTEALLILQRHSLPATFFIATNFLDGERMWNDTIIEAVRGTKVDFLDADIPGVEAAPMRNDAEKHSFLGRLIQAIKRQLYSRRRSNALLKSAKRICQRSHAQHKTAARSAPDRHADRRTHAQSPDSGQNRRGRGRA</sequence>
<dbReference type="HOGENOM" id="CLU_1233959_0_0_4"/>
<dbReference type="GO" id="GO:0005975">
    <property type="term" value="P:carbohydrate metabolic process"/>
    <property type="evidence" value="ECO:0007669"/>
    <property type="project" value="InterPro"/>
</dbReference>
<dbReference type="EMBL" id="AL954747">
    <property type="protein sequence ID" value="CAD85928.1"/>
    <property type="molecule type" value="Genomic_DNA"/>
</dbReference>
<reference evidence="3 4" key="1">
    <citation type="journal article" date="2003" name="J. Bacteriol.">
        <title>Complete genome sequence of the ammonia-oxidizing bacterium and obligate chemolithoautotroph Nitrosomonas europaea.</title>
        <authorList>
            <person name="Chain P."/>
            <person name="Lamerdin J."/>
            <person name="Larimer F."/>
            <person name="Regala W."/>
            <person name="Land M."/>
            <person name="Hauser L."/>
            <person name="Hooper A."/>
            <person name="Klotz M."/>
            <person name="Norton J."/>
            <person name="Sayavedra-Soto L."/>
            <person name="Arciero D."/>
            <person name="Hommes N."/>
            <person name="Whittaker M."/>
            <person name="Arp D."/>
        </authorList>
    </citation>
    <scope>NUCLEOTIDE SEQUENCE [LARGE SCALE GENOMIC DNA]</scope>
    <source>
        <strain evidence="4">ATCC 19718 / CIP 103999 / KCTC 2705 / NBRC 14298</strain>
    </source>
</reference>
<dbReference type="Proteomes" id="UP000001416">
    <property type="component" value="Chromosome"/>
</dbReference>
<dbReference type="OrthoDB" id="9814639at2"/>
<accession>Q82T95</accession>
<proteinExistence type="predicted"/>
<protein>
    <recommendedName>
        <fullName evidence="2">NodB homology domain-containing protein</fullName>
    </recommendedName>
</protein>
<evidence type="ECO:0000256" key="1">
    <source>
        <dbReference type="SAM" id="MobiDB-lite"/>
    </source>
</evidence>
<evidence type="ECO:0000313" key="4">
    <source>
        <dbReference type="Proteomes" id="UP000001416"/>
    </source>
</evidence>
<feature type="region of interest" description="Disordered" evidence="1">
    <location>
        <begin position="182"/>
        <end position="224"/>
    </location>
</feature>
<dbReference type="eggNOG" id="COG0726">
    <property type="taxonomic scope" value="Bacteria"/>
</dbReference>
<dbReference type="InterPro" id="IPR011330">
    <property type="entry name" value="Glyco_hydro/deAcase_b/a-brl"/>
</dbReference>
<keyword evidence="4" id="KW-1185">Reference proteome</keyword>
<dbReference type="GO" id="GO:0016810">
    <property type="term" value="F:hydrolase activity, acting on carbon-nitrogen (but not peptide) bonds"/>
    <property type="evidence" value="ECO:0007669"/>
    <property type="project" value="InterPro"/>
</dbReference>
<dbReference type="InterPro" id="IPR002509">
    <property type="entry name" value="NODB_dom"/>
</dbReference>
<dbReference type="SUPFAM" id="SSF88713">
    <property type="entry name" value="Glycoside hydrolase/deacetylase"/>
    <property type="match status" value="1"/>
</dbReference>